<dbReference type="PROSITE" id="PS00211">
    <property type="entry name" value="ABC_TRANSPORTER_1"/>
    <property type="match status" value="1"/>
</dbReference>
<dbReference type="GO" id="GO:0005524">
    <property type="term" value="F:ATP binding"/>
    <property type="evidence" value="ECO:0007669"/>
    <property type="project" value="UniProtKB-KW"/>
</dbReference>
<comment type="caution">
    <text evidence="5">The sequence shown here is derived from an EMBL/GenBank/DDBJ whole genome shotgun (WGS) entry which is preliminary data.</text>
</comment>
<dbReference type="EMBL" id="JALPTH010000007">
    <property type="protein sequence ID" value="MCK8677618.1"/>
    <property type="molecule type" value="Genomic_DNA"/>
</dbReference>
<evidence type="ECO:0000256" key="2">
    <source>
        <dbReference type="ARBA" id="ARBA00022741"/>
    </source>
</evidence>
<keyword evidence="1" id="KW-0813">Transport</keyword>
<dbReference type="Proteomes" id="UP001522868">
    <property type="component" value="Unassembled WGS sequence"/>
</dbReference>
<evidence type="ECO:0000256" key="1">
    <source>
        <dbReference type="ARBA" id="ARBA00022448"/>
    </source>
</evidence>
<dbReference type="SMART" id="SM00382">
    <property type="entry name" value="AAA"/>
    <property type="match status" value="1"/>
</dbReference>
<keyword evidence="2" id="KW-0547">Nucleotide-binding</keyword>
<organism evidence="5 6">
    <name type="scientific">Streptomyces lichenis</name>
    <dbReference type="NCBI Taxonomy" id="2306967"/>
    <lineage>
        <taxon>Bacteria</taxon>
        <taxon>Bacillati</taxon>
        <taxon>Actinomycetota</taxon>
        <taxon>Actinomycetes</taxon>
        <taxon>Kitasatosporales</taxon>
        <taxon>Streptomycetaceae</taxon>
        <taxon>Streptomyces</taxon>
    </lineage>
</organism>
<reference evidence="5 6" key="1">
    <citation type="submission" date="2022-04" db="EMBL/GenBank/DDBJ databases">
        <title>Streptomyces sp. nov. LCR6-01 isolated from Lichen of Dirinaria sp.</title>
        <authorList>
            <person name="Kanchanasin P."/>
            <person name="Tanasupawat S."/>
            <person name="Phongsopitanun W."/>
        </authorList>
    </citation>
    <scope>NUCLEOTIDE SEQUENCE [LARGE SCALE GENOMIC DNA]</scope>
    <source>
        <strain evidence="5 6">LCR6-01</strain>
    </source>
</reference>
<dbReference type="CDD" id="cd03293">
    <property type="entry name" value="ABC_NrtD_SsuB_transporters"/>
    <property type="match status" value="1"/>
</dbReference>
<keyword evidence="3 5" id="KW-0067">ATP-binding</keyword>
<evidence type="ECO:0000259" key="4">
    <source>
        <dbReference type="PROSITE" id="PS50893"/>
    </source>
</evidence>
<dbReference type="InterPro" id="IPR003593">
    <property type="entry name" value="AAA+_ATPase"/>
</dbReference>
<evidence type="ECO:0000313" key="6">
    <source>
        <dbReference type="Proteomes" id="UP001522868"/>
    </source>
</evidence>
<gene>
    <name evidence="5" type="ORF">M1O15_09480</name>
</gene>
<name>A0ABT0I8H2_9ACTN</name>
<dbReference type="InterPro" id="IPR017871">
    <property type="entry name" value="ABC_transporter-like_CS"/>
</dbReference>
<evidence type="ECO:0000313" key="5">
    <source>
        <dbReference type="EMBL" id="MCK8677618.1"/>
    </source>
</evidence>
<dbReference type="InterPro" id="IPR027417">
    <property type="entry name" value="P-loop_NTPase"/>
</dbReference>
<dbReference type="Gene3D" id="3.40.50.300">
    <property type="entry name" value="P-loop containing nucleotide triphosphate hydrolases"/>
    <property type="match status" value="1"/>
</dbReference>
<dbReference type="InterPro" id="IPR003439">
    <property type="entry name" value="ABC_transporter-like_ATP-bd"/>
</dbReference>
<evidence type="ECO:0000256" key="3">
    <source>
        <dbReference type="ARBA" id="ARBA00022840"/>
    </source>
</evidence>
<dbReference type="PANTHER" id="PTHR42788">
    <property type="entry name" value="TAURINE IMPORT ATP-BINDING PROTEIN-RELATED"/>
    <property type="match status" value="1"/>
</dbReference>
<proteinExistence type="predicted"/>
<accession>A0ABT0I8H2</accession>
<dbReference type="PROSITE" id="PS50893">
    <property type="entry name" value="ABC_TRANSPORTER_2"/>
    <property type="match status" value="1"/>
</dbReference>
<feature type="domain" description="ABC transporter" evidence="4">
    <location>
        <begin position="1"/>
        <end position="220"/>
    </location>
</feature>
<dbReference type="PANTHER" id="PTHR42788:SF13">
    <property type="entry name" value="ALIPHATIC SULFONATES IMPORT ATP-BINDING PROTEIN SSUB"/>
    <property type="match status" value="1"/>
</dbReference>
<keyword evidence="6" id="KW-1185">Reference proteome</keyword>
<protein>
    <submittedName>
        <fullName evidence="5">ABC transporter ATP-binding protein</fullName>
    </submittedName>
</protein>
<sequence length="248" mass="26634">MELHGVRVEYGPVAAVDGVDLTVPAGEFTVLTGPSGCGKTTLLRTVAGFETATAGTVRVRRSTGVVFQQPRLFPWRTARGNVSYALARHGVPRAERAVRADALLARVGLAGLGDRRSWELSGGQQQRVAIARALATEPEILLMDEPFSALDALTRERLQEEVRELAATTRTTVLFVTHSAEEAVLLGHRVLVMAPAPGRVVAEVTVPFRDLATEQLRTAPEFTALRARVTELVRAAGDPAPAARTRTA</sequence>
<dbReference type="Pfam" id="PF00005">
    <property type="entry name" value="ABC_tran"/>
    <property type="match status" value="1"/>
</dbReference>
<dbReference type="SUPFAM" id="SSF52540">
    <property type="entry name" value="P-loop containing nucleoside triphosphate hydrolases"/>
    <property type="match status" value="1"/>
</dbReference>
<dbReference type="InterPro" id="IPR050166">
    <property type="entry name" value="ABC_transporter_ATP-bind"/>
</dbReference>